<evidence type="ECO:0000259" key="9">
    <source>
        <dbReference type="PROSITE" id="PS50928"/>
    </source>
</evidence>
<protein>
    <submittedName>
        <fullName evidence="10">ABC transporter permease</fullName>
    </submittedName>
</protein>
<feature type="transmembrane region" description="Helical" evidence="8">
    <location>
        <begin position="264"/>
        <end position="286"/>
    </location>
</feature>
<feature type="domain" description="ABC transmembrane type-1" evidence="9">
    <location>
        <begin position="178"/>
        <end position="384"/>
    </location>
</feature>
<keyword evidence="7 8" id="KW-0472">Membrane</keyword>
<name>A0ABW0PS56_9HYPH</name>
<evidence type="ECO:0000313" key="11">
    <source>
        <dbReference type="Proteomes" id="UP001596150"/>
    </source>
</evidence>
<evidence type="ECO:0000256" key="8">
    <source>
        <dbReference type="RuleBase" id="RU363032"/>
    </source>
</evidence>
<dbReference type="PANTHER" id="PTHR42929:SF5">
    <property type="entry name" value="ABC TRANSPORTER PERMEASE PROTEIN"/>
    <property type="match status" value="1"/>
</dbReference>
<dbReference type="Proteomes" id="UP001596150">
    <property type="component" value="Unassembled WGS sequence"/>
</dbReference>
<feature type="transmembrane region" description="Helical" evidence="8">
    <location>
        <begin position="365"/>
        <end position="388"/>
    </location>
</feature>
<evidence type="ECO:0000256" key="5">
    <source>
        <dbReference type="ARBA" id="ARBA00022692"/>
    </source>
</evidence>
<feature type="transmembrane region" description="Helical" evidence="8">
    <location>
        <begin position="182"/>
        <end position="203"/>
    </location>
</feature>
<organism evidence="10 11">
    <name type="scientific">Kaistia terrae</name>
    <dbReference type="NCBI Taxonomy" id="537017"/>
    <lineage>
        <taxon>Bacteria</taxon>
        <taxon>Pseudomonadati</taxon>
        <taxon>Pseudomonadota</taxon>
        <taxon>Alphaproteobacteria</taxon>
        <taxon>Hyphomicrobiales</taxon>
        <taxon>Kaistiaceae</taxon>
        <taxon>Kaistia</taxon>
    </lineage>
</organism>
<comment type="similarity">
    <text evidence="2">Belongs to the binding-protein-dependent transport system permease family. CysTW subfamily.</text>
</comment>
<dbReference type="EMBL" id="JBHSML010000002">
    <property type="protein sequence ID" value="MFC5515188.1"/>
    <property type="molecule type" value="Genomic_DNA"/>
</dbReference>
<evidence type="ECO:0000256" key="4">
    <source>
        <dbReference type="ARBA" id="ARBA00022475"/>
    </source>
</evidence>
<evidence type="ECO:0000313" key="10">
    <source>
        <dbReference type="EMBL" id="MFC5515188.1"/>
    </source>
</evidence>
<evidence type="ECO:0000256" key="2">
    <source>
        <dbReference type="ARBA" id="ARBA00007069"/>
    </source>
</evidence>
<proteinExistence type="inferred from homology"/>
<evidence type="ECO:0000256" key="3">
    <source>
        <dbReference type="ARBA" id="ARBA00022448"/>
    </source>
</evidence>
<evidence type="ECO:0000256" key="6">
    <source>
        <dbReference type="ARBA" id="ARBA00022989"/>
    </source>
</evidence>
<comment type="caution">
    <text evidence="10">The sequence shown here is derived from an EMBL/GenBank/DDBJ whole genome shotgun (WGS) entry which is preliminary data.</text>
</comment>
<feature type="transmembrane region" description="Helical" evidence="8">
    <location>
        <begin position="318"/>
        <end position="336"/>
    </location>
</feature>
<dbReference type="Pfam" id="PF00528">
    <property type="entry name" value="BPD_transp_1"/>
    <property type="match status" value="1"/>
</dbReference>
<keyword evidence="11" id="KW-1185">Reference proteome</keyword>
<keyword evidence="5 8" id="KW-0812">Transmembrane</keyword>
<dbReference type="RefSeq" id="WP_266343187.1">
    <property type="nucleotide sequence ID" value="NZ_JAPKNH010000002.1"/>
</dbReference>
<evidence type="ECO:0000256" key="1">
    <source>
        <dbReference type="ARBA" id="ARBA00004651"/>
    </source>
</evidence>
<gene>
    <name evidence="10" type="ORF">ACFPP9_05355</name>
</gene>
<keyword evidence="6 8" id="KW-1133">Transmembrane helix</keyword>
<dbReference type="InterPro" id="IPR035906">
    <property type="entry name" value="MetI-like_sf"/>
</dbReference>
<reference evidence="11" key="1">
    <citation type="journal article" date="2019" name="Int. J. Syst. Evol. Microbiol.">
        <title>The Global Catalogue of Microorganisms (GCM) 10K type strain sequencing project: providing services to taxonomists for standard genome sequencing and annotation.</title>
        <authorList>
            <consortium name="The Broad Institute Genomics Platform"/>
            <consortium name="The Broad Institute Genome Sequencing Center for Infectious Disease"/>
            <person name="Wu L."/>
            <person name="Ma J."/>
        </authorList>
    </citation>
    <scope>NUCLEOTIDE SEQUENCE [LARGE SCALE GENOMIC DNA]</scope>
    <source>
        <strain evidence="11">KACC 12633</strain>
    </source>
</reference>
<comment type="subcellular location">
    <subcellularLocation>
        <location evidence="1 8">Cell membrane</location>
        <topology evidence="1 8">Multi-pass membrane protein</topology>
    </subcellularLocation>
</comment>
<sequence length="398" mass="41822">MSGNGAARARRARLSTVVLLAPMALFLLAVIGVPLFLLVWQSVADRDVAIGLPRTVAMLAEGEGAPSPAIYPALVADLAAASDSAVGRVARRLNIEKAGLRTAVLAARATALESPSDPVAALQAADGRWAQPEIWQAIRAASGPLTDRYLLAAIDLERDAKGEITSRPTELAIYRSILTRTFVIAASVAALCLALGLPLALYLASLPPKFAERWLLVLMLPLWTSILVRAMAWTLLLQSNGLVNSLLQRAGLIAQPLDLAFNRFAVLVAMTHVLLPFMVLPIYNALRAIPKTQLMAAGSLGATPLQSVVRVYLPQARAGIAAGLLLVLASAAGYYITPALVGGPADRMIGTFVELAVIRTNNPGLAAALGLVALLLFLALVGVLIAALKPMRALEGAR</sequence>
<evidence type="ECO:0000256" key="7">
    <source>
        <dbReference type="ARBA" id="ARBA00023136"/>
    </source>
</evidence>
<dbReference type="SUPFAM" id="SSF161098">
    <property type="entry name" value="MetI-like"/>
    <property type="match status" value="1"/>
</dbReference>
<dbReference type="InterPro" id="IPR000515">
    <property type="entry name" value="MetI-like"/>
</dbReference>
<dbReference type="Gene3D" id="1.10.3720.10">
    <property type="entry name" value="MetI-like"/>
    <property type="match status" value="1"/>
</dbReference>
<dbReference type="PANTHER" id="PTHR42929">
    <property type="entry name" value="INNER MEMBRANE ABC TRANSPORTER PERMEASE PROTEIN YDCU-RELATED-RELATED"/>
    <property type="match status" value="1"/>
</dbReference>
<dbReference type="CDD" id="cd06261">
    <property type="entry name" value="TM_PBP2"/>
    <property type="match status" value="1"/>
</dbReference>
<feature type="transmembrane region" description="Helical" evidence="8">
    <location>
        <begin position="215"/>
        <end position="236"/>
    </location>
</feature>
<feature type="transmembrane region" description="Helical" evidence="8">
    <location>
        <begin position="12"/>
        <end position="40"/>
    </location>
</feature>
<keyword evidence="3 8" id="KW-0813">Transport</keyword>
<accession>A0ABW0PS56</accession>
<keyword evidence="4" id="KW-1003">Cell membrane</keyword>
<dbReference type="PROSITE" id="PS50928">
    <property type="entry name" value="ABC_TM1"/>
    <property type="match status" value="1"/>
</dbReference>